<keyword evidence="4" id="KW-1185">Reference proteome</keyword>
<dbReference type="EMBL" id="JACYFG010000061">
    <property type="protein sequence ID" value="MBD5782622.1"/>
    <property type="molecule type" value="Genomic_DNA"/>
</dbReference>
<dbReference type="InterPro" id="IPR006684">
    <property type="entry name" value="YbgC/YbaW"/>
</dbReference>
<dbReference type="Gene3D" id="3.10.129.10">
    <property type="entry name" value="Hotdog Thioesterase"/>
    <property type="match status" value="1"/>
</dbReference>
<gene>
    <name evidence="3" type="ORF">IEN85_24205</name>
</gene>
<sequence length="132" mass="15134">MIESVTTIQVRYAETDMMGIVYHANYLPWMEIGRTELLRENGLPYKEIEARGLMLPVLDVSVQYKRPAKYDDTITIHTRIAEKPFLKIKIAYELTRGDELIATGSTTHAFMTPDGRPTKPPAFFREALESKL</sequence>
<keyword evidence="2" id="KW-0378">Hydrolase</keyword>
<dbReference type="PROSITE" id="PS01328">
    <property type="entry name" value="4HBCOA_THIOESTERASE"/>
    <property type="match status" value="1"/>
</dbReference>
<dbReference type="PANTHER" id="PTHR31793">
    <property type="entry name" value="4-HYDROXYBENZOYL-COA THIOESTERASE FAMILY MEMBER"/>
    <property type="match status" value="1"/>
</dbReference>
<proteinExistence type="inferred from homology"/>
<dbReference type="GO" id="GO:0047617">
    <property type="term" value="F:fatty acyl-CoA hydrolase activity"/>
    <property type="evidence" value="ECO:0007669"/>
    <property type="project" value="TreeGrafter"/>
</dbReference>
<reference evidence="3" key="1">
    <citation type="submission" date="2020-09" db="EMBL/GenBank/DDBJ databases">
        <title>Pelagicoccus enzymogenes sp. nov. with an EPS production, isolated from marine sediment.</title>
        <authorList>
            <person name="Feng X."/>
        </authorList>
    </citation>
    <scope>NUCLEOTIDE SEQUENCE</scope>
    <source>
        <strain evidence="3">NFK12</strain>
    </source>
</reference>
<comment type="caution">
    <text evidence="3">The sequence shown here is derived from an EMBL/GenBank/DDBJ whole genome shotgun (WGS) entry which is preliminary data.</text>
</comment>
<dbReference type="NCBIfam" id="TIGR00051">
    <property type="entry name" value="YbgC/FadM family acyl-CoA thioesterase"/>
    <property type="match status" value="1"/>
</dbReference>
<dbReference type="Proteomes" id="UP000622317">
    <property type="component" value="Unassembled WGS sequence"/>
</dbReference>
<comment type="similarity">
    <text evidence="1">Belongs to the 4-hydroxybenzoyl-CoA thioesterase family.</text>
</comment>
<dbReference type="PANTHER" id="PTHR31793:SF27">
    <property type="entry name" value="NOVEL THIOESTERASE SUPERFAMILY DOMAIN AND SAPOSIN A-TYPE DOMAIN CONTAINING PROTEIN (0610012H03RIK)"/>
    <property type="match status" value="1"/>
</dbReference>
<accession>A0A927IHT1</accession>
<dbReference type="CDD" id="cd00586">
    <property type="entry name" value="4HBT"/>
    <property type="match status" value="1"/>
</dbReference>
<name>A0A927IHT1_9BACT</name>
<protein>
    <submittedName>
        <fullName evidence="3">Acyl-CoA thioesterase</fullName>
    </submittedName>
</protein>
<dbReference type="Pfam" id="PF13279">
    <property type="entry name" value="4HBT_2"/>
    <property type="match status" value="1"/>
</dbReference>
<dbReference type="SUPFAM" id="SSF54637">
    <property type="entry name" value="Thioesterase/thiol ester dehydrase-isomerase"/>
    <property type="match status" value="1"/>
</dbReference>
<dbReference type="AlphaFoldDB" id="A0A927IHT1"/>
<evidence type="ECO:0000256" key="1">
    <source>
        <dbReference type="ARBA" id="ARBA00005953"/>
    </source>
</evidence>
<evidence type="ECO:0000313" key="4">
    <source>
        <dbReference type="Proteomes" id="UP000622317"/>
    </source>
</evidence>
<dbReference type="InterPro" id="IPR008272">
    <property type="entry name" value="HB-CoA_thioesterase_AS"/>
</dbReference>
<evidence type="ECO:0000256" key="2">
    <source>
        <dbReference type="ARBA" id="ARBA00022801"/>
    </source>
</evidence>
<dbReference type="PIRSF" id="PIRSF003230">
    <property type="entry name" value="YbgC"/>
    <property type="match status" value="1"/>
</dbReference>
<organism evidence="3 4">
    <name type="scientific">Pelagicoccus enzymogenes</name>
    <dbReference type="NCBI Taxonomy" id="2773457"/>
    <lineage>
        <taxon>Bacteria</taxon>
        <taxon>Pseudomonadati</taxon>
        <taxon>Verrucomicrobiota</taxon>
        <taxon>Opitutia</taxon>
        <taxon>Puniceicoccales</taxon>
        <taxon>Pelagicoccaceae</taxon>
        <taxon>Pelagicoccus</taxon>
    </lineage>
</organism>
<dbReference type="InterPro" id="IPR050563">
    <property type="entry name" value="4-hydroxybenzoyl-CoA_TE"/>
</dbReference>
<dbReference type="InterPro" id="IPR029069">
    <property type="entry name" value="HotDog_dom_sf"/>
</dbReference>
<evidence type="ECO:0000313" key="3">
    <source>
        <dbReference type="EMBL" id="MBD5782622.1"/>
    </source>
</evidence>